<comment type="subcellular location">
    <subcellularLocation>
        <location evidence="1">Membrane</location>
        <topology evidence="1">Multi-pass membrane protein</topology>
    </subcellularLocation>
</comment>
<dbReference type="PANTHER" id="PTHR11360">
    <property type="entry name" value="MONOCARBOXYLATE TRANSPORTER"/>
    <property type="match status" value="1"/>
</dbReference>
<feature type="transmembrane region" description="Helical" evidence="2">
    <location>
        <begin position="75"/>
        <end position="94"/>
    </location>
</feature>
<dbReference type="RefSeq" id="XP_022103230.1">
    <property type="nucleotide sequence ID" value="XM_022247538.1"/>
</dbReference>
<dbReference type="GO" id="GO:0016020">
    <property type="term" value="C:membrane"/>
    <property type="evidence" value="ECO:0007669"/>
    <property type="project" value="UniProtKB-SubCell"/>
</dbReference>
<evidence type="ECO:0000313" key="4">
    <source>
        <dbReference type="Proteomes" id="UP000694845"/>
    </source>
</evidence>
<feature type="transmembrane region" description="Helical" evidence="2">
    <location>
        <begin position="41"/>
        <end position="63"/>
    </location>
</feature>
<feature type="transmembrane region" description="Helical" evidence="2">
    <location>
        <begin position="334"/>
        <end position="354"/>
    </location>
</feature>
<gene>
    <name evidence="5 6" type="primary">LOC110985988</name>
</gene>
<dbReference type="InterPro" id="IPR050327">
    <property type="entry name" value="Proton-linked_MCT"/>
</dbReference>
<feature type="domain" description="Major facilitator superfamily (MFS) profile" evidence="3">
    <location>
        <begin position="10"/>
        <end position="425"/>
    </location>
</feature>
<evidence type="ECO:0000259" key="3">
    <source>
        <dbReference type="PROSITE" id="PS50850"/>
    </source>
</evidence>
<dbReference type="AlphaFoldDB" id="A0A8B7ZEE8"/>
<organism evidence="4 6">
    <name type="scientific">Acanthaster planci</name>
    <name type="common">Crown-of-thorns starfish</name>
    <dbReference type="NCBI Taxonomy" id="133434"/>
    <lineage>
        <taxon>Eukaryota</taxon>
        <taxon>Metazoa</taxon>
        <taxon>Echinodermata</taxon>
        <taxon>Eleutherozoa</taxon>
        <taxon>Asterozoa</taxon>
        <taxon>Asteroidea</taxon>
        <taxon>Valvatacea</taxon>
        <taxon>Valvatida</taxon>
        <taxon>Acanthasteridae</taxon>
        <taxon>Acanthaster</taxon>
    </lineage>
</organism>
<dbReference type="PANTHER" id="PTHR11360:SF303">
    <property type="entry name" value="MAJOR FACILITATOR SUPERFAMILY (MFS) PROFILE DOMAIN-CONTAINING PROTEIN"/>
    <property type="match status" value="1"/>
</dbReference>
<dbReference type="InterPro" id="IPR020846">
    <property type="entry name" value="MFS_dom"/>
</dbReference>
<feature type="transmembrane region" description="Helical" evidence="2">
    <location>
        <begin position="374"/>
        <end position="393"/>
    </location>
</feature>
<dbReference type="Pfam" id="PF07690">
    <property type="entry name" value="MFS_1"/>
    <property type="match status" value="1"/>
</dbReference>
<feature type="transmembrane region" description="Helical" evidence="2">
    <location>
        <begin position="131"/>
        <end position="150"/>
    </location>
</feature>
<proteinExistence type="predicted"/>
<dbReference type="OrthoDB" id="5667at2759"/>
<feature type="transmembrane region" description="Helical" evidence="2">
    <location>
        <begin position="100"/>
        <end position="119"/>
    </location>
</feature>
<dbReference type="GO" id="GO:0008028">
    <property type="term" value="F:monocarboxylic acid transmembrane transporter activity"/>
    <property type="evidence" value="ECO:0007669"/>
    <property type="project" value="TreeGrafter"/>
</dbReference>
<feature type="transmembrane region" description="Helical" evidence="2">
    <location>
        <begin position="399"/>
        <end position="422"/>
    </location>
</feature>
<keyword evidence="4" id="KW-1185">Reference proteome</keyword>
<evidence type="ECO:0000256" key="1">
    <source>
        <dbReference type="ARBA" id="ARBA00004141"/>
    </source>
</evidence>
<dbReference type="Gene3D" id="1.20.1250.20">
    <property type="entry name" value="MFS general substrate transporter like domains"/>
    <property type="match status" value="1"/>
</dbReference>
<keyword evidence="2" id="KW-0812">Transmembrane</keyword>
<reference evidence="5 6" key="1">
    <citation type="submission" date="2025-04" db="UniProtKB">
        <authorList>
            <consortium name="RefSeq"/>
        </authorList>
    </citation>
    <scope>IDENTIFICATION</scope>
</reference>
<feature type="transmembrane region" description="Helical" evidence="2">
    <location>
        <begin position="280"/>
        <end position="299"/>
    </location>
</feature>
<dbReference type="SUPFAM" id="SSF103473">
    <property type="entry name" value="MFS general substrate transporter"/>
    <property type="match status" value="1"/>
</dbReference>
<name>A0A8B7ZEE8_ACAPL</name>
<accession>A0A8B7ZEE8</accession>
<dbReference type="RefSeq" id="XP_022103229.1">
    <property type="nucleotide sequence ID" value="XM_022247537.1"/>
</dbReference>
<dbReference type="InterPro" id="IPR036259">
    <property type="entry name" value="MFS_trans_sf"/>
</dbReference>
<sequence length="426" mass="46734">MEFNRNGCFIVLLAFTTNLVWGCVVKSLGVLLPVLRDQFTTQTWIIGIVTSLVAVTSDIVGLFTLPLEKLFGCRLVLISSGVIGCLGLFLLPFASNPIHVALSLAVLAGPALGIYSVLAKVLIGRHFREQYATACGIGHAGQALAFLVFAPMTQLFLDTYGWRGATLLIAGFSMHQIPTAVLVKAVNPQYKSLADADNRNDSLHNFDTEIKEAEKRRKSSAPVSFKELCSLIYRALDLGIFLEFNFWIVLMCRFGVTTSFISWLLYFVPHLQAKGFNPQVAASLCIAAAVGFSFGTLIWSPFIDRGLIKSSTAIIITSLVLTLSFVVDPWVHDVIGYAITAFVCGLFSSALYTLTDVITKEIVDNDRLVAAFGWMRAFFFGRLIAGFVPGWIYDMRGSYDLAFIVIGLIPTFSLLPLVIALIRKTI</sequence>
<evidence type="ECO:0000313" key="6">
    <source>
        <dbReference type="RefSeq" id="XP_022103230.1"/>
    </source>
</evidence>
<feature type="transmembrane region" description="Helical" evidence="2">
    <location>
        <begin position="244"/>
        <end position="268"/>
    </location>
</feature>
<dbReference type="KEGG" id="aplc:110985988"/>
<dbReference type="OMA" id="WGCVVKS"/>
<keyword evidence="2" id="KW-0472">Membrane</keyword>
<evidence type="ECO:0000256" key="2">
    <source>
        <dbReference type="SAM" id="Phobius"/>
    </source>
</evidence>
<protein>
    <submittedName>
        <fullName evidence="5 6">Monocarboxylate transporter 12-like isoform X1</fullName>
    </submittedName>
</protein>
<dbReference type="GeneID" id="110985988"/>
<keyword evidence="2" id="KW-1133">Transmembrane helix</keyword>
<dbReference type="Proteomes" id="UP000694845">
    <property type="component" value="Unplaced"/>
</dbReference>
<evidence type="ECO:0000313" key="5">
    <source>
        <dbReference type="RefSeq" id="XP_022103229.1"/>
    </source>
</evidence>
<dbReference type="PROSITE" id="PS50850">
    <property type="entry name" value="MFS"/>
    <property type="match status" value="1"/>
</dbReference>
<dbReference type="InterPro" id="IPR011701">
    <property type="entry name" value="MFS"/>
</dbReference>